<sequence length="85" mass="9326">MRISLALFVLPFGLVSAASSLNPPDGQCYKQEVCQGKGGKALSTADRACRPTLCERYTATYDQDGNLAHEECFWTNEEVQARPAE</sequence>
<gene>
    <name evidence="2" type="ORF">N7505_007440</name>
</gene>
<evidence type="ECO:0008006" key="4">
    <source>
        <dbReference type="Google" id="ProtNLM"/>
    </source>
</evidence>
<organism evidence="2 3">
    <name type="scientific">Penicillium chrysogenum</name>
    <name type="common">Penicillium notatum</name>
    <dbReference type="NCBI Taxonomy" id="5076"/>
    <lineage>
        <taxon>Eukaryota</taxon>
        <taxon>Fungi</taxon>
        <taxon>Dikarya</taxon>
        <taxon>Ascomycota</taxon>
        <taxon>Pezizomycotina</taxon>
        <taxon>Eurotiomycetes</taxon>
        <taxon>Eurotiomycetidae</taxon>
        <taxon>Eurotiales</taxon>
        <taxon>Aspergillaceae</taxon>
        <taxon>Penicillium</taxon>
        <taxon>Penicillium chrysogenum species complex</taxon>
    </lineage>
</organism>
<name>A0ABQ8WDG2_PENCH</name>
<accession>A0ABQ8WDG2</accession>
<reference evidence="2 3" key="1">
    <citation type="journal article" date="2023" name="IMA Fungus">
        <title>Comparative genomic study of the Penicillium genus elucidates a diverse pangenome and 15 lateral gene transfer events.</title>
        <authorList>
            <person name="Petersen C."/>
            <person name="Sorensen T."/>
            <person name="Nielsen M.R."/>
            <person name="Sondergaard T.E."/>
            <person name="Sorensen J.L."/>
            <person name="Fitzpatrick D.A."/>
            <person name="Frisvad J.C."/>
            <person name="Nielsen K.L."/>
        </authorList>
    </citation>
    <scope>NUCLEOTIDE SEQUENCE [LARGE SCALE GENOMIC DNA]</scope>
    <source>
        <strain evidence="2 3">IBT 3361</strain>
    </source>
</reference>
<evidence type="ECO:0000256" key="1">
    <source>
        <dbReference type="SAM" id="SignalP"/>
    </source>
</evidence>
<dbReference type="EMBL" id="JAPVEB010000004">
    <property type="protein sequence ID" value="KAJ5264647.1"/>
    <property type="molecule type" value="Genomic_DNA"/>
</dbReference>
<evidence type="ECO:0000313" key="2">
    <source>
        <dbReference type="EMBL" id="KAJ5264647.1"/>
    </source>
</evidence>
<dbReference type="Proteomes" id="UP001220256">
    <property type="component" value="Unassembled WGS sequence"/>
</dbReference>
<keyword evidence="3" id="KW-1185">Reference proteome</keyword>
<keyword evidence="1" id="KW-0732">Signal</keyword>
<feature type="signal peptide" evidence="1">
    <location>
        <begin position="1"/>
        <end position="17"/>
    </location>
</feature>
<proteinExistence type="predicted"/>
<comment type="caution">
    <text evidence="2">The sequence shown here is derived from an EMBL/GenBank/DDBJ whole genome shotgun (WGS) entry which is preliminary data.</text>
</comment>
<protein>
    <recommendedName>
        <fullName evidence="4">Extracellular membrane protein CFEM domain-containing protein</fullName>
    </recommendedName>
</protein>
<feature type="chain" id="PRO_5047404674" description="Extracellular membrane protein CFEM domain-containing protein" evidence="1">
    <location>
        <begin position="18"/>
        <end position="85"/>
    </location>
</feature>
<evidence type="ECO:0000313" key="3">
    <source>
        <dbReference type="Proteomes" id="UP001220256"/>
    </source>
</evidence>